<organism evidence="9 10">
    <name type="scientific">Microcoleus anatoxicus PTRS2</name>
    <dbReference type="NCBI Taxonomy" id="2705321"/>
    <lineage>
        <taxon>Bacteria</taxon>
        <taxon>Bacillati</taxon>
        <taxon>Cyanobacteriota</taxon>
        <taxon>Cyanophyceae</taxon>
        <taxon>Oscillatoriophycideae</taxon>
        <taxon>Oscillatoriales</taxon>
        <taxon>Microcoleaceae</taxon>
        <taxon>Microcoleus</taxon>
        <taxon>Microcoleus anatoxicus</taxon>
    </lineage>
</organism>
<dbReference type="SUPFAM" id="SSF52374">
    <property type="entry name" value="Nucleotidylyl transferase"/>
    <property type="match status" value="1"/>
</dbReference>
<comment type="caution">
    <text evidence="9">The sequence shown here is derived from an EMBL/GenBank/DDBJ whole genome shotgun (WGS) entry which is preliminary data.</text>
</comment>
<name>A0ABU8YT62_9CYAN</name>
<dbReference type="EC" id="6.1.1.9" evidence="1"/>
<keyword evidence="3" id="KW-0547">Nucleotide-binding</keyword>
<evidence type="ECO:0000256" key="1">
    <source>
        <dbReference type="ARBA" id="ARBA00013169"/>
    </source>
</evidence>
<keyword evidence="6" id="KW-0030">Aminoacyl-tRNA synthetase</keyword>
<dbReference type="InterPro" id="IPR014729">
    <property type="entry name" value="Rossmann-like_a/b/a_fold"/>
</dbReference>
<dbReference type="EMBL" id="JBBLXS010000381">
    <property type="protein sequence ID" value="MEK0187563.1"/>
    <property type="molecule type" value="Genomic_DNA"/>
</dbReference>
<keyword evidence="2 9" id="KW-0436">Ligase</keyword>
<keyword evidence="10" id="KW-1185">Reference proteome</keyword>
<evidence type="ECO:0000259" key="8">
    <source>
        <dbReference type="Pfam" id="PF00133"/>
    </source>
</evidence>
<dbReference type="SUPFAM" id="SSF50677">
    <property type="entry name" value="ValRS/IleRS/LeuRS editing domain"/>
    <property type="match status" value="1"/>
</dbReference>
<evidence type="ECO:0000313" key="10">
    <source>
        <dbReference type="Proteomes" id="UP001384579"/>
    </source>
</evidence>
<evidence type="ECO:0000256" key="4">
    <source>
        <dbReference type="ARBA" id="ARBA00022840"/>
    </source>
</evidence>
<protein>
    <recommendedName>
        <fullName evidence="1">valine--tRNA ligase</fullName>
        <ecNumber evidence="1">6.1.1.9</ecNumber>
    </recommendedName>
    <alternativeName>
        <fullName evidence="7">Valyl-tRNA synthetase</fullName>
    </alternativeName>
</protein>
<feature type="non-terminal residue" evidence="9">
    <location>
        <position position="271"/>
    </location>
</feature>
<dbReference type="InterPro" id="IPR001412">
    <property type="entry name" value="aa-tRNA-synth_I_CS"/>
</dbReference>
<dbReference type="InterPro" id="IPR002303">
    <property type="entry name" value="Valyl-tRNA_ligase"/>
</dbReference>
<dbReference type="InterPro" id="IPR002300">
    <property type="entry name" value="aa-tRNA-synth_Ia"/>
</dbReference>
<dbReference type="Gene3D" id="3.90.740.10">
    <property type="entry name" value="Valyl/Leucyl/Isoleucyl-tRNA synthetase, editing domain"/>
    <property type="match status" value="1"/>
</dbReference>
<proteinExistence type="predicted"/>
<reference evidence="9 10" key="1">
    <citation type="journal article" date="2020" name="Harmful Algae">
        <title>Molecular and morphological characterization of a novel dihydroanatoxin-a producing Microcoleus species (cyanobacteria) from the Russian River, California, USA.</title>
        <authorList>
            <person name="Conklin K.Y."/>
            <person name="Stancheva R."/>
            <person name="Otten T.G."/>
            <person name="Fadness R."/>
            <person name="Boyer G.L."/>
            <person name="Read B."/>
            <person name="Zhang X."/>
            <person name="Sheath R.G."/>
        </authorList>
    </citation>
    <scope>NUCLEOTIDE SEQUENCE [LARGE SCALE GENOMIC DNA]</scope>
    <source>
        <strain evidence="9 10">PTRS2</strain>
    </source>
</reference>
<dbReference type="Proteomes" id="UP001384579">
    <property type="component" value="Unassembled WGS sequence"/>
</dbReference>
<keyword evidence="4" id="KW-0067">ATP-binding</keyword>
<sequence>MTANLPPQYDPKATEAKWQKYWEDNQTFKADPEQGGEPYCVVIPPPNVTGSLHMGHAFEETLIDVLVRYQRMTGRNTLWLPGTDHASIAVQTILEKQLKAQGKTRYDLGREKFLEKAWEWKAESGNTITNQLRSLGVSVDWSRERFTMDEGLSAAVLEAFVRLYDEGLIYRGNYLVNWCPASQSAVSDLEVDQQEVDGHLWHFRYPLTDGSGYLEVATTRPETMLGDTAVAVNPEDNRYQHLIGKTVTLPIVNREIPVIADEFVDRTFGTG</sequence>
<dbReference type="RefSeq" id="WP_340541839.1">
    <property type="nucleotide sequence ID" value="NZ_JBBLXS010000381.1"/>
</dbReference>
<evidence type="ECO:0000256" key="3">
    <source>
        <dbReference type="ARBA" id="ARBA00022741"/>
    </source>
</evidence>
<gene>
    <name evidence="9" type="ORF">WMG39_22290</name>
</gene>
<feature type="domain" description="Aminoacyl-tRNA synthetase class Ia" evidence="8">
    <location>
        <begin position="17"/>
        <end position="197"/>
    </location>
</feature>
<dbReference type="PANTHER" id="PTHR11946:SF93">
    <property type="entry name" value="VALINE--TRNA LIGASE, CHLOROPLASTIC_MITOCHONDRIAL 2"/>
    <property type="match status" value="1"/>
</dbReference>
<dbReference type="Gene3D" id="3.40.50.620">
    <property type="entry name" value="HUPs"/>
    <property type="match status" value="1"/>
</dbReference>
<dbReference type="PROSITE" id="PS00178">
    <property type="entry name" value="AA_TRNA_LIGASE_I"/>
    <property type="match status" value="1"/>
</dbReference>
<evidence type="ECO:0000256" key="2">
    <source>
        <dbReference type="ARBA" id="ARBA00022598"/>
    </source>
</evidence>
<dbReference type="GO" id="GO:0016874">
    <property type="term" value="F:ligase activity"/>
    <property type="evidence" value="ECO:0007669"/>
    <property type="project" value="UniProtKB-KW"/>
</dbReference>
<accession>A0ABU8YT62</accession>
<dbReference type="Pfam" id="PF00133">
    <property type="entry name" value="tRNA-synt_1"/>
    <property type="match status" value="1"/>
</dbReference>
<dbReference type="InterPro" id="IPR009008">
    <property type="entry name" value="Val/Leu/Ile-tRNA-synth_edit"/>
</dbReference>
<dbReference type="PRINTS" id="PR00986">
    <property type="entry name" value="TRNASYNTHVAL"/>
</dbReference>
<evidence type="ECO:0000256" key="6">
    <source>
        <dbReference type="ARBA" id="ARBA00023146"/>
    </source>
</evidence>
<evidence type="ECO:0000256" key="7">
    <source>
        <dbReference type="ARBA" id="ARBA00029936"/>
    </source>
</evidence>
<dbReference type="PANTHER" id="PTHR11946">
    <property type="entry name" value="VALYL-TRNA SYNTHETASES"/>
    <property type="match status" value="1"/>
</dbReference>
<keyword evidence="5" id="KW-0648">Protein biosynthesis</keyword>
<evidence type="ECO:0000256" key="5">
    <source>
        <dbReference type="ARBA" id="ARBA00022917"/>
    </source>
</evidence>
<evidence type="ECO:0000313" key="9">
    <source>
        <dbReference type="EMBL" id="MEK0187563.1"/>
    </source>
</evidence>